<dbReference type="Pfam" id="PF05380">
    <property type="entry name" value="Peptidase_A17"/>
    <property type="match status" value="1"/>
</dbReference>
<dbReference type="SUPFAM" id="SSF53098">
    <property type="entry name" value="Ribonuclease H-like"/>
    <property type="match status" value="1"/>
</dbReference>
<dbReference type="PANTHER" id="PTHR47331:SF5">
    <property type="entry name" value="RIBONUCLEASE H"/>
    <property type="match status" value="1"/>
</dbReference>
<dbReference type="InterPro" id="IPR008042">
    <property type="entry name" value="Retrotrans_Pao"/>
</dbReference>
<evidence type="ECO:0000256" key="1">
    <source>
        <dbReference type="SAM" id="MobiDB-lite"/>
    </source>
</evidence>
<dbReference type="InterPro" id="IPR012337">
    <property type="entry name" value="RNaseH-like_sf"/>
</dbReference>
<evidence type="ECO:0000313" key="3">
    <source>
        <dbReference type="RefSeq" id="XP_013164455.1"/>
    </source>
</evidence>
<proteinExistence type="predicted"/>
<dbReference type="Proteomes" id="UP000694872">
    <property type="component" value="Unplaced"/>
</dbReference>
<accession>A0AAJ6Z358</accession>
<reference evidence="3" key="1">
    <citation type="submission" date="2025-08" db="UniProtKB">
        <authorList>
            <consortium name="RefSeq"/>
        </authorList>
    </citation>
    <scope>IDENTIFICATION</scope>
</reference>
<name>A0AAJ6Z358_PAPXU</name>
<protein>
    <submittedName>
        <fullName evidence="3">Uncharacterized protein LOC106115573</fullName>
    </submittedName>
</protein>
<dbReference type="RefSeq" id="XP_013164455.1">
    <property type="nucleotide sequence ID" value="XM_013309001.1"/>
</dbReference>
<gene>
    <name evidence="3" type="primary">LOC106115573</name>
</gene>
<feature type="region of interest" description="Disordered" evidence="1">
    <location>
        <begin position="391"/>
        <end position="410"/>
    </location>
</feature>
<organism evidence="3">
    <name type="scientific">Papilio xuthus</name>
    <name type="common">Asian swallowtail butterfly</name>
    <dbReference type="NCBI Taxonomy" id="66420"/>
    <lineage>
        <taxon>Eukaryota</taxon>
        <taxon>Metazoa</taxon>
        <taxon>Ecdysozoa</taxon>
        <taxon>Arthropoda</taxon>
        <taxon>Hexapoda</taxon>
        <taxon>Insecta</taxon>
        <taxon>Pterygota</taxon>
        <taxon>Neoptera</taxon>
        <taxon>Endopterygota</taxon>
        <taxon>Lepidoptera</taxon>
        <taxon>Glossata</taxon>
        <taxon>Ditrysia</taxon>
        <taxon>Papilionoidea</taxon>
        <taxon>Papilionidae</taxon>
        <taxon>Papilioninae</taxon>
        <taxon>Papilio</taxon>
    </lineage>
</organism>
<dbReference type="GO" id="GO:0003676">
    <property type="term" value="F:nucleic acid binding"/>
    <property type="evidence" value="ECO:0007669"/>
    <property type="project" value="InterPro"/>
</dbReference>
<dbReference type="PANTHER" id="PTHR47331">
    <property type="entry name" value="PHD-TYPE DOMAIN-CONTAINING PROTEIN"/>
    <property type="match status" value="1"/>
</dbReference>
<dbReference type="Pfam" id="PF18701">
    <property type="entry name" value="DUF5641"/>
    <property type="match status" value="1"/>
</dbReference>
<dbReference type="AlphaFoldDB" id="A0AAJ6Z358"/>
<dbReference type="Pfam" id="PF03564">
    <property type="entry name" value="DUF1759"/>
    <property type="match status" value="1"/>
</dbReference>
<dbReference type="KEGG" id="pxu:106115573"/>
<dbReference type="InterPro" id="IPR040676">
    <property type="entry name" value="DUF5641"/>
</dbReference>
<evidence type="ECO:0000259" key="2">
    <source>
        <dbReference type="Pfam" id="PF18701"/>
    </source>
</evidence>
<dbReference type="GeneID" id="106115573"/>
<sequence>MDRLLKCQEDLKSRIVRNKTNFGKQSKDRITLSNVETRLDNLEECWTSFKEGHQRIIFESEGTEFESSDYYKSDRFEEVEEIYIEFKSKLKGALANLRATTLTTQSSKSEAKVSYVRLPKIDIPTFSGKYVEWTSFRDLFVSLIHNNPSLDDVQRLHYLKSHLQGEAEQLLRHIPITADNYTTCWAQLESRYNNKKFLANCILKRFMNQRNITVESSSAIKELLDITNECLHALENLGVDVTSWDILVIYIVSQKLDPESRKLWENLINDCSNKLPELSQFRTFLENRFRALECLGSNVVDKPGNTKPKKATALHVTAPHNASCIFCIDKGHKLFNCKRFAQEDVDNRRSFAQTSGLCFNCLNTGHSVYTCRQSTKCHLCRRRHHTLLHPKSIPRFDNSSPGQPIGSDVVASEAASSSAGESTRAMTCFAKASTHVLLATALINVESRTGSLICLRSLLDQGSQASFISESAVQLLGLKRHPIKTVVSGLGGDPQASLSCRFMVSMKIQSRHDPSFVIYIKAHVMNKVTSLLPDRKIVVPMLPSLSCEVLADPSFGTPNKIDILLGAEVYSQILLQGLIRGPPGYPLAQNTKFGWILSGEVKEAGAQLETCHNVVVSLHSAHSDESELLRKFWELESDQYDIEKTYLTEEEQLCEKLFAVTTRRDESGRYVVNLPFRTPDPKCKYGHSKQIAQKRFLILEKRFLRDPDMKKGYVKVINEYLDLGHMEKVEDKEKTDAVYLPHHAVVRNDNKGADFPLASNRVLKDFYVDDLMTGCQNVEEGIKIYHEMKNLLGRGGFELQRWSTNNSELLDHIQKDHRQATREHLELKTDTVSKILGLTWNRSSDEFEYTVNLPPLETPVTKRRVISDIAKMFDPLGWTAPAIITAKVFIQRLWLSGIDWDQELPSSLMKDWLNYREELKQLIQMWKQGPEFLKQKNIDYKREVADTTIKERKLKCHTTTSIIAESSILTKYSSSTRLTRVVAYCRRFFSLKSSGTLKAEELGQLNTCIKLCQRYHFQEEIDNLKKHGKRNKKSRLTFVGSAKRLKAMFNTERSTIAAEIAEWCATNSIEWHFIPPHSPNFGGLWEAGVKSTKHHLRRIVGNITLTFEEMTTLLSQIEAYLNSRPISQLPTYPDDPYPLTPGHFLVREPLVVVPDRNYGDTNISSLKRWHLTQRMLQVFWRTWSQEYLTQLQHRYKWTDQVAGLKIGDVVLIRKDDLPPAKWLFGIITEKHTGLDGLTRVVSVRCKGSVIKRPLSKLVVLPVA</sequence>
<dbReference type="InterPro" id="IPR005312">
    <property type="entry name" value="DUF1759"/>
</dbReference>
<dbReference type="InterPro" id="IPR036397">
    <property type="entry name" value="RNaseH_sf"/>
</dbReference>
<feature type="domain" description="DUF5641" evidence="2">
    <location>
        <begin position="1167"/>
        <end position="1260"/>
    </location>
</feature>
<dbReference type="Gene3D" id="3.30.420.10">
    <property type="entry name" value="Ribonuclease H-like superfamily/Ribonuclease H"/>
    <property type="match status" value="1"/>
</dbReference>
<dbReference type="CDD" id="cd00303">
    <property type="entry name" value="retropepsin_like"/>
    <property type="match status" value="1"/>
</dbReference>